<keyword evidence="1" id="KW-0004">4Fe-4S</keyword>
<proteinExistence type="predicted"/>
<feature type="domain" description="4Fe-4S ferredoxin-type" evidence="5">
    <location>
        <begin position="11"/>
        <end position="40"/>
    </location>
</feature>
<evidence type="ECO:0000256" key="4">
    <source>
        <dbReference type="ARBA" id="ARBA00023014"/>
    </source>
</evidence>
<dbReference type="PROSITE" id="PS00198">
    <property type="entry name" value="4FE4S_FER_1"/>
    <property type="match status" value="1"/>
</dbReference>
<evidence type="ECO:0000256" key="3">
    <source>
        <dbReference type="ARBA" id="ARBA00023004"/>
    </source>
</evidence>
<sequence>MKGFRYLKDVATLNLDQPTCIGCGRCLEVCPHQVFSLVGKQASIVDRDACMECGACALNCPVKAITVDCGVGCASGMINEWLQERKLGKLGGGNCCS</sequence>
<keyword evidence="3" id="KW-0408">Iron</keyword>
<dbReference type="Proteomes" id="UP000784128">
    <property type="component" value="Unassembled WGS sequence"/>
</dbReference>
<feature type="domain" description="4Fe-4S ferredoxin-type" evidence="5">
    <location>
        <begin position="41"/>
        <end position="70"/>
    </location>
</feature>
<evidence type="ECO:0000313" key="7">
    <source>
        <dbReference type="Proteomes" id="UP000784128"/>
    </source>
</evidence>
<keyword evidence="4" id="KW-0411">Iron-sulfur</keyword>
<dbReference type="PROSITE" id="PS51379">
    <property type="entry name" value="4FE4S_FER_2"/>
    <property type="match status" value="2"/>
</dbReference>
<dbReference type="PANTHER" id="PTHR43687:SF4">
    <property type="entry name" value="BLR5484 PROTEIN"/>
    <property type="match status" value="1"/>
</dbReference>
<dbReference type="InterPro" id="IPR017896">
    <property type="entry name" value="4Fe4S_Fe-S-bd"/>
</dbReference>
<dbReference type="SUPFAM" id="SSF54862">
    <property type="entry name" value="4Fe-4S ferredoxins"/>
    <property type="match status" value="1"/>
</dbReference>
<keyword evidence="7" id="KW-1185">Reference proteome</keyword>
<dbReference type="InterPro" id="IPR017900">
    <property type="entry name" value="4Fe4S_Fe_S_CS"/>
</dbReference>
<dbReference type="RefSeq" id="WP_214300419.1">
    <property type="nucleotide sequence ID" value="NZ_JAHDYS010000014.1"/>
</dbReference>
<evidence type="ECO:0000256" key="1">
    <source>
        <dbReference type="ARBA" id="ARBA00022485"/>
    </source>
</evidence>
<keyword evidence="2" id="KW-0479">Metal-binding</keyword>
<comment type="caution">
    <text evidence="6">The sequence shown here is derived from an EMBL/GenBank/DDBJ whole genome shotgun (WGS) entry which is preliminary data.</text>
</comment>
<dbReference type="InterPro" id="IPR050572">
    <property type="entry name" value="Fe-S_Ferredoxin"/>
</dbReference>
<name>A0ABS5UB51_9BACT</name>
<accession>A0ABS5UB51</accession>
<reference evidence="6 7" key="1">
    <citation type="submission" date="2021-05" db="EMBL/GenBank/DDBJ databases">
        <title>The draft genome of Geobacter chapellei DSM 13688.</title>
        <authorList>
            <person name="Xu Z."/>
            <person name="Masuda Y."/>
            <person name="Itoh H."/>
            <person name="Senoo K."/>
        </authorList>
    </citation>
    <scope>NUCLEOTIDE SEQUENCE [LARGE SCALE GENOMIC DNA]</scope>
    <source>
        <strain evidence="6 7">DSM 13688</strain>
    </source>
</reference>
<evidence type="ECO:0000259" key="5">
    <source>
        <dbReference type="PROSITE" id="PS51379"/>
    </source>
</evidence>
<dbReference type="PANTHER" id="PTHR43687">
    <property type="entry name" value="ADENYLYLSULFATE REDUCTASE, BETA SUBUNIT"/>
    <property type="match status" value="1"/>
</dbReference>
<protein>
    <submittedName>
        <fullName evidence="6">4Fe-4S binding protein</fullName>
    </submittedName>
</protein>
<organism evidence="6 7">
    <name type="scientific">Pelotalea chapellei</name>
    <dbReference type="NCBI Taxonomy" id="44671"/>
    <lineage>
        <taxon>Bacteria</taxon>
        <taxon>Pseudomonadati</taxon>
        <taxon>Thermodesulfobacteriota</taxon>
        <taxon>Desulfuromonadia</taxon>
        <taxon>Geobacterales</taxon>
        <taxon>Geobacteraceae</taxon>
        <taxon>Pelotalea</taxon>
    </lineage>
</organism>
<dbReference type="EMBL" id="JAHDYS010000014">
    <property type="protein sequence ID" value="MBT1072918.1"/>
    <property type="molecule type" value="Genomic_DNA"/>
</dbReference>
<dbReference type="NCBIfam" id="NF040864">
    <property type="entry name" value="HgcB_ferredoxin"/>
    <property type="match status" value="1"/>
</dbReference>
<gene>
    <name evidence="6" type="ORF">KJB30_14065</name>
</gene>
<dbReference type="Pfam" id="PF14697">
    <property type="entry name" value="Fer4_21"/>
    <property type="match status" value="1"/>
</dbReference>
<evidence type="ECO:0000313" key="6">
    <source>
        <dbReference type="EMBL" id="MBT1072918.1"/>
    </source>
</evidence>
<evidence type="ECO:0000256" key="2">
    <source>
        <dbReference type="ARBA" id="ARBA00022723"/>
    </source>
</evidence>
<dbReference type="Gene3D" id="3.30.70.20">
    <property type="match status" value="1"/>
</dbReference>